<dbReference type="Pfam" id="PF13561">
    <property type="entry name" value="adh_short_C2"/>
    <property type="match status" value="1"/>
</dbReference>
<comment type="similarity">
    <text evidence="1">Belongs to the short-chain dehydrogenases/reductases (SDR) family.</text>
</comment>
<gene>
    <name evidence="3" type="ORF">EKE94_14325</name>
</gene>
<keyword evidence="2" id="KW-0560">Oxidoreductase</keyword>
<evidence type="ECO:0000256" key="2">
    <source>
        <dbReference type="ARBA" id="ARBA00023002"/>
    </source>
</evidence>
<dbReference type="EMBL" id="RQXX01000005">
    <property type="protein sequence ID" value="RVV97194.1"/>
    <property type="molecule type" value="Genomic_DNA"/>
</dbReference>
<dbReference type="PANTHER" id="PTHR24321">
    <property type="entry name" value="DEHYDROGENASES, SHORT CHAIN"/>
    <property type="match status" value="1"/>
</dbReference>
<evidence type="ECO:0000256" key="1">
    <source>
        <dbReference type="ARBA" id="ARBA00006484"/>
    </source>
</evidence>
<name>A0A438AES4_9RHOB</name>
<protein>
    <submittedName>
        <fullName evidence="3">SDR family oxidoreductase</fullName>
    </submittedName>
</protein>
<dbReference type="PRINTS" id="PR00081">
    <property type="entry name" value="GDHRDH"/>
</dbReference>
<dbReference type="InterPro" id="IPR002347">
    <property type="entry name" value="SDR_fam"/>
</dbReference>
<evidence type="ECO:0000313" key="4">
    <source>
        <dbReference type="Proteomes" id="UP000285908"/>
    </source>
</evidence>
<dbReference type="RefSeq" id="WP_127907320.1">
    <property type="nucleotide sequence ID" value="NZ_RQXX01000005.1"/>
</dbReference>
<dbReference type="InterPro" id="IPR036291">
    <property type="entry name" value="NAD(P)-bd_dom_sf"/>
</dbReference>
<dbReference type="Gene3D" id="3.40.50.720">
    <property type="entry name" value="NAD(P)-binding Rossmann-like Domain"/>
    <property type="match status" value="1"/>
</dbReference>
<dbReference type="OrthoDB" id="9779623at2"/>
<reference evidence="3 4" key="1">
    <citation type="submission" date="2018-11" db="EMBL/GenBank/DDBJ databases">
        <title>Mesobaculum littorinae gen. nov., sp. nov., isolated from Littorina scabra that represents a novel genus of the order Rhodobacteraceae.</title>
        <authorList>
            <person name="Li F."/>
        </authorList>
    </citation>
    <scope>NUCLEOTIDE SEQUENCE [LARGE SCALE GENOMIC DNA]</scope>
    <source>
        <strain evidence="3 4">M0103</strain>
    </source>
</reference>
<dbReference type="GO" id="GO:0016491">
    <property type="term" value="F:oxidoreductase activity"/>
    <property type="evidence" value="ECO:0007669"/>
    <property type="project" value="UniProtKB-KW"/>
</dbReference>
<dbReference type="PANTHER" id="PTHR24321:SF8">
    <property type="entry name" value="ESTRADIOL 17-BETA-DEHYDROGENASE 8-RELATED"/>
    <property type="match status" value="1"/>
</dbReference>
<comment type="caution">
    <text evidence="3">The sequence shown here is derived from an EMBL/GenBank/DDBJ whole genome shotgun (WGS) entry which is preliminary data.</text>
</comment>
<sequence>MPGNTFDGQTLLLTGATGNIGTATAKLYAERGANIFAVDIPGTDWSVFEAEVGHGDRVAHFDADVSQEEQVEAYVAAAKERFGRIDIFFNNAGIEGENARLEDLTVDGLMKVLKVNVVGVMLGLKHVLRVMYAQGSGAIVNAASSAALGGSPGLAPYITSKHAVLGLTRTAALEAGSTGIRVNCVAPGPIEGRMMSSINEGQGGADKMKEATEASIPAGRYGYPEEVAGLVAFLGSQDASYCNGTYYSVDGGLQAA</sequence>
<evidence type="ECO:0000313" key="3">
    <source>
        <dbReference type="EMBL" id="RVV97194.1"/>
    </source>
</evidence>
<dbReference type="SUPFAM" id="SSF51735">
    <property type="entry name" value="NAD(P)-binding Rossmann-fold domains"/>
    <property type="match status" value="1"/>
</dbReference>
<dbReference type="Proteomes" id="UP000285908">
    <property type="component" value="Unassembled WGS sequence"/>
</dbReference>
<dbReference type="CDD" id="cd05233">
    <property type="entry name" value="SDR_c"/>
    <property type="match status" value="1"/>
</dbReference>
<keyword evidence="4" id="KW-1185">Reference proteome</keyword>
<dbReference type="PRINTS" id="PR00080">
    <property type="entry name" value="SDRFAMILY"/>
</dbReference>
<accession>A0A438AES4</accession>
<organism evidence="3 4">
    <name type="scientific">Mesobaculum littorinae</name>
    <dbReference type="NCBI Taxonomy" id="2486419"/>
    <lineage>
        <taxon>Bacteria</taxon>
        <taxon>Pseudomonadati</taxon>
        <taxon>Pseudomonadota</taxon>
        <taxon>Alphaproteobacteria</taxon>
        <taxon>Rhodobacterales</taxon>
        <taxon>Roseobacteraceae</taxon>
        <taxon>Mesobaculum</taxon>
    </lineage>
</organism>
<dbReference type="AlphaFoldDB" id="A0A438AES4"/>
<dbReference type="FunFam" id="3.40.50.720:FF:000084">
    <property type="entry name" value="Short-chain dehydrogenase reductase"/>
    <property type="match status" value="1"/>
</dbReference>
<proteinExistence type="inferred from homology"/>